<dbReference type="KEGG" id="lmt:LMRG_00713"/>
<gene>
    <name evidence="7" type="ordered locus">LMRG_00713</name>
</gene>
<name>A0A0H3GFV5_LISM4</name>
<dbReference type="GO" id="GO:0031012">
    <property type="term" value="C:extracellular matrix"/>
    <property type="evidence" value="ECO:0007669"/>
    <property type="project" value="InterPro"/>
</dbReference>
<keyword evidence="1" id="KW-0645">Protease</keyword>
<dbReference type="SUPFAM" id="SSF55486">
    <property type="entry name" value="Metalloproteases ('zincins'), catalytic domain"/>
    <property type="match status" value="1"/>
</dbReference>
<reference evidence="8" key="1">
    <citation type="submission" date="2010-04" db="EMBL/GenBank/DDBJ databases">
        <title>The genome sequence of Listeria monocytogenes strain 10403S.</title>
        <authorList>
            <consortium name="The Broad Institute Genome Sequencing Platform"/>
            <consortium name="The Broad Institute Genome Sequencing Center for Infectious Disease"/>
            <person name="Borowsky M."/>
            <person name="Borodovsky M."/>
            <person name="Young S.K."/>
            <person name="Zeng Q."/>
            <person name="Koehrsen M."/>
            <person name="Fitzgerald M."/>
            <person name="Wiedmann M."/>
            <person name="Swaminathan B."/>
            <person name="Lauer P."/>
            <person name="Portnoy D."/>
            <person name="Cossart P."/>
            <person name="Buchrieser C."/>
            <person name="Higgins D."/>
            <person name="Abouelleil A."/>
            <person name="Alvarado L."/>
            <person name="Arachchi H.M."/>
            <person name="Berlin A."/>
            <person name="Borenstein D."/>
            <person name="Brown A."/>
            <person name="Chapman S.B."/>
            <person name="Chen Z."/>
            <person name="Dunbar C.D."/>
            <person name="Engels R."/>
            <person name="Freedman E."/>
            <person name="Gearin G."/>
            <person name="Gellesch M."/>
            <person name="Goldberg J."/>
            <person name="Griggs A."/>
            <person name="Gujja S."/>
            <person name="Heilman E."/>
            <person name="Heiman D."/>
            <person name="Howarth C."/>
            <person name="Jen D."/>
            <person name="Larson L."/>
            <person name="Lui A."/>
            <person name="MacDonald J."/>
            <person name="Mehta T."/>
            <person name="Montmayeur A."/>
            <person name="Neiman D."/>
            <person name="Park D."/>
            <person name="Pearson M."/>
            <person name="Priest M."/>
            <person name="Richards J."/>
            <person name="Roberts A."/>
            <person name="Saif S."/>
            <person name="Shea T."/>
            <person name="Shenoy N."/>
            <person name="Sisk P."/>
            <person name="Stolte C."/>
            <person name="Sykes S."/>
            <person name="Walk T."/>
            <person name="White J."/>
            <person name="Yandava C."/>
            <person name="Haas B."/>
            <person name="Nusbaum C."/>
            <person name="Birren B."/>
        </authorList>
    </citation>
    <scope>NUCLEOTIDE SEQUENCE [LARGE SCALE GENOMIC DNA]</scope>
    <source>
        <strain evidence="8">10403S</strain>
    </source>
</reference>
<dbReference type="EMBL" id="CP002002">
    <property type="protein sequence ID" value="AEO06249.1"/>
    <property type="molecule type" value="Genomic_DNA"/>
</dbReference>
<dbReference type="HOGENOM" id="CLU_129798_0_0_9"/>
<dbReference type="InterPro" id="IPR001818">
    <property type="entry name" value="Pept_M10_metallopeptidase"/>
</dbReference>
<dbReference type="Proteomes" id="UP000001288">
    <property type="component" value="Chromosome"/>
</dbReference>
<dbReference type="GO" id="GO:0006508">
    <property type="term" value="P:proteolysis"/>
    <property type="evidence" value="ECO:0007669"/>
    <property type="project" value="UniProtKB-KW"/>
</dbReference>
<accession>A0A0H3GFV5</accession>
<feature type="domain" description="Peptidase M10 metallopeptidase" evidence="6">
    <location>
        <begin position="131"/>
        <end position="176"/>
    </location>
</feature>
<evidence type="ECO:0000256" key="3">
    <source>
        <dbReference type="ARBA" id="ARBA00022801"/>
    </source>
</evidence>
<evidence type="ECO:0000256" key="2">
    <source>
        <dbReference type="ARBA" id="ARBA00022723"/>
    </source>
</evidence>
<keyword evidence="4" id="KW-0862">Zinc</keyword>
<keyword evidence="5" id="KW-0732">Signal</keyword>
<organism evidence="7 8">
    <name type="scientific">Listeria monocytogenes serotype 1/2a (strain 10403S)</name>
    <dbReference type="NCBI Taxonomy" id="393133"/>
    <lineage>
        <taxon>Bacteria</taxon>
        <taxon>Bacillati</taxon>
        <taxon>Bacillota</taxon>
        <taxon>Bacilli</taxon>
        <taxon>Bacillales</taxon>
        <taxon>Listeriaceae</taxon>
        <taxon>Listeria</taxon>
    </lineage>
</organism>
<evidence type="ECO:0000256" key="1">
    <source>
        <dbReference type="ARBA" id="ARBA00022670"/>
    </source>
</evidence>
<dbReference type="AlphaFoldDB" id="A0A0H3GFV5"/>
<evidence type="ECO:0000313" key="7">
    <source>
        <dbReference type="EMBL" id="AEO06249.1"/>
    </source>
</evidence>
<sequence length="177" mass="19453">MRKKTLAVFLIFTVLVALLAPTNASAYTKLGYVMTKSSAKNFKIYINGSAKGFKNIIISGAKAWNPSPYLNTVSIGNDVRPNYTVSSSGTNKGSVLAVCNTTYYKSNKLISKNEITLYKGFRSLSTNHKIETIVHEFGHGFGLGHVKTKNAIMLDKGFINKTKPQTDDFNGIKALYK</sequence>
<feature type="signal peptide" evidence="5">
    <location>
        <begin position="1"/>
        <end position="26"/>
    </location>
</feature>
<evidence type="ECO:0000256" key="5">
    <source>
        <dbReference type="SAM" id="SignalP"/>
    </source>
</evidence>
<dbReference type="GO" id="GO:0004222">
    <property type="term" value="F:metalloendopeptidase activity"/>
    <property type="evidence" value="ECO:0007669"/>
    <property type="project" value="InterPro"/>
</dbReference>
<evidence type="ECO:0000256" key="4">
    <source>
        <dbReference type="ARBA" id="ARBA00022833"/>
    </source>
</evidence>
<evidence type="ECO:0000259" key="6">
    <source>
        <dbReference type="Pfam" id="PF00413"/>
    </source>
</evidence>
<dbReference type="GO" id="GO:0008270">
    <property type="term" value="F:zinc ion binding"/>
    <property type="evidence" value="ECO:0007669"/>
    <property type="project" value="InterPro"/>
</dbReference>
<evidence type="ECO:0000313" key="8">
    <source>
        <dbReference type="Proteomes" id="UP000001288"/>
    </source>
</evidence>
<dbReference type="Gene3D" id="3.40.390.10">
    <property type="entry name" value="Collagenase (Catalytic Domain)"/>
    <property type="match status" value="1"/>
</dbReference>
<dbReference type="InterPro" id="IPR024079">
    <property type="entry name" value="MetalloPept_cat_dom_sf"/>
</dbReference>
<keyword evidence="3" id="KW-0378">Hydrolase</keyword>
<dbReference type="RefSeq" id="WP_010989719.1">
    <property type="nucleotide sequence ID" value="NC_017544.1"/>
</dbReference>
<dbReference type="Pfam" id="PF00413">
    <property type="entry name" value="Peptidase_M10"/>
    <property type="match status" value="1"/>
</dbReference>
<keyword evidence="2" id="KW-0479">Metal-binding</keyword>
<feature type="chain" id="PRO_5002610007" description="Peptidase M10 metallopeptidase domain-containing protein" evidence="5">
    <location>
        <begin position="27"/>
        <end position="177"/>
    </location>
</feature>
<proteinExistence type="predicted"/>
<protein>
    <recommendedName>
        <fullName evidence="6">Peptidase M10 metallopeptidase domain-containing protein</fullName>
    </recommendedName>
</protein>